<organism evidence="2 3">
    <name type="scientific">Spirosoma flavum</name>
    <dbReference type="NCBI Taxonomy" id="2048557"/>
    <lineage>
        <taxon>Bacteria</taxon>
        <taxon>Pseudomonadati</taxon>
        <taxon>Bacteroidota</taxon>
        <taxon>Cytophagia</taxon>
        <taxon>Cytophagales</taxon>
        <taxon>Cytophagaceae</taxon>
        <taxon>Spirosoma</taxon>
    </lineage>
</organism>
<feature type="chain" id="PRO_5046794549" evidence="1">
    <location>
        <begin position="20"/>
        <end position="460"/>
    </location>
</feature>
<proteinExistence type="predicted"/>
<dbReference type="Pfam" id="PF16286">
    <property type="entry name" value="DUF4932"/>
    <property type="match status" value="1"/>
</dbReference>
<gene>
    <name evidence="2" type="ORF">ACFS25_18745</name>
</gene>
<accession>A0ABW6AK16</accession>
<evidence type="ECO:0000256" key="1">
    <source>
        <dbReference type="SAM" id="SignalP"/>
    </source>
</evidence>
<dbReference type="EMBL" id="JBHUOM010000019">
    <property type="protein sequence ID" value="MFD2935826.1"/>
    <property type="molecule type" value="Genomic_DNA"/>
</dbReference>
<name>A0ABW6AK16_9BACT</name>
<keyword evidence="3" id="KW-1185">Reference proteome</keyword>
<dbReference type="InterPro" id="IPR032560">
    <property type="entry name" value="DUF4932"/>
</dbReference>
<sequence length="460" mass="52819">MKITLTLLLIFSSISNALAQSNPIPTIRTTSNRLVMYIGNERGNFNGVNSLPTSFSYSFGLEQEVLPFTLVSEKDSISMTLQYGTTTICQIIREAQSDTVTCFFTSRKLVKAAIFNDAYKKANKGKTSIEVPEVYELVNVIFALTNYGKTPAIYKETDYYPAVMSHFLPYKKHLAVRTIDSLLSKSEDNYPNLKMDSYAYTFEGDKIVNGGIYDRVSWGETNQLTPYIPLLEQFTKQSNFRSFYKKNTPYYKSLVEDFRRNVDVATMKAWLEKQFPTTHYSAVKVLFSPLVGWNQSANQFEDNGFTEAQMHINFPFINTTSKKQPLDITKGQRMTIAFTELNHSYLNPEAEKHTQGIAIAFKNLANWTIPNKPAANYSNDLSCFEEYMNYALVTLLYYDLFEKKIAEILRANIEKGMVDNRGFRRFKEFDQELLQLYKNRKPGQTVADLYPAIIDWSAKQ</sequence>
<feature type="signal peptide" evidence="1">
    <location>
        <begin position="1"/>
        <end position="19"/>
    </location>
</feature>
<evidence type="ECO:0000313" key="2">
    <source>
        <dbReference type="EMBL" id="MFD2935826.1"/>
    </source>
</evidence>
<reference evidence="3" key="1">
    <citation type="journal article" date="2019" name="Int. J. Syst. Evol. Microbiol.">
        <title>The Global Catalogue of Microorganisms (GCM) 10K type strain sequencing project: providing services to taxonomists for standard genome sequencing and annotation.</title>
        <authorList>
            <consortium name="The Broad Institute Genomics Platform"/>
            <consortium name="The Broad Institute Genome Sequencing Center for Infectious Disease"/>
            <person name="Wu L."/>
            <person name="Ma J."/>
        </authorList>
    </citation>
    <scope>NUCLEOTIDE SEQUENCE [LARGE SCALE GENOMIC DNA]</scope>
    <source>
        <strain evidence="3">KCTC 52490</strain>
    </source>
</reference>
<keyword evidence="1" id="KW-0732">Signal</keyword>
<dbReference type="Proteomes" id="UP001597512">
    <property type="component" value="Unassembled WGS sequence"/>
</dbReference>
<comment type="caution">
    <text evidence="2">The sequence shown here is derived from an EMBL/GenBank/DDBJ whole genome shotgun (WGS) entry which is preliminary data.</text>
</comment>
<protein>
    <submittedName>
        <fullName evidence="2">DUF4932 domain-containing protein</fullName>
    </submittedName>
</protein>
<evidence type="ECO:0000313" key="3">
    <source>
        <dbReference type="Proteomes" id="UP001597512"/>
    </source>
</evidence>
<dbReference type="RefSeq" id="WP_381504064.1">
    <property type="nucleotide sequence ID" value="NZ_JBHUOM010000019.1"/>
</dbReference>